<sequence>MIFNQKKRNLIVTSGDGCLSVYDIRKTTPIMVSDNQDEELSSVALVRNGSKVAVGTQEGVLGLFKYGQFGDVSDRFPGNPSSIESLCKINENTLIAGGGDGHIRVISLYPHSYSGKVGKHGALPVERVLLTWDKKYLVSLAQDSKIKFWNTSSIYQKYDQKISFNYDSDSSSGTSSNSDSATRSDSGSDSDSDSGSDSDTNSAFVQPTANPKKNTNVKNTNVNAASDSDSDSGFGSDANSHSHSESGSEFVSTTIPQPGVSSSLLNIPAKRKQTAKPKNTSKAKLKSFFKDINK</sequence>
<dbReference type="InterPro" id="IPR050505">
    <property type="entry name" value="WDR55/POC1"/>
</dbReference>
<dbReference type="PANTHER" id="PTHR44019:SF20">
    <property type="entry name" value="WD REPEAT-CONTAINING PROTEIN 55"/>
    <property type="match status" value="1"/>
</dbReference>
<dbReference type="InterPro" id="IPR036322">
    <property type="entry name" value="WD40_repeat_dom_sf"/>
</dbReference>
<feature type="compositionally biased region" description="Basic residues" evidence="6">
    <location>
        <begin position="269"/>
        <end position="287"/>
    </location>
</feature>
<feature type="region of interest" description="Disordered" evidence="6">
    <location>
        <begin position="167"/>
        <end position="294"/>
    </location>
</feature>
<comment type="caution">
    <text evidence="7">The sequence shown here is derived from an EMBL/GenBank/DDBJ whole genome shotgun (WGS) entry which is preliminary data.</text>
</comment>
<name>A0A1R1PL78_ZANCU</name>
<keyword evidence="3" id="KW-0677">Repeat</keyword>
<keyword evidence="8" id="KW-1185">Reference proteome</keyword>
<dbReference type="AlphaFoldDB" id="A0A1R1PL78"/>
<dbReference type="InterPro" id="IPR001680">
    <property type="entry name" value="WD40_rpt"/>
</dbReference>
<dbReference type="PANTHER" id="PTHR44019">
    <property type="entry name" value="WD REPEAT-CONTAINING PROTEIN 55"/>
    <property type="match status" value="1"/>
</dbReference>
<evidence type="ECO:0000256" key="5">
    <source>
        <dbReference type="ARBA" id="ARBA00039514"/>
    </source>
</evidence>
<evidence type="ECO:0000256" key="4">
    <source>
        <dbReference type="ARBA" id="ARBA00039238"/>
    </source>
</evidence>
<dbReference type="SMART" id="SM00320">
    <property type="entry name" value="WD40"/>
    <property type="match status" value="3"/>
</dbReference>
<proteinExistence type="inferred from homology"/>
<keyword evidence="2" id="KW-0853">WD repeat</keyword>
<evidence type="ECO:0000313" key="7">
    <source>
        <dbReference type="EMBL" id="OMH81689.1"/>
    </source>
</evidence>
<dbReference type="InterPro" id="IPR015943">
    <property type="entry name" value="WD40/YVTN_repeat-like_dom_sf"/>
</dbReference>
<evidence type="ECO:0000256" key="2">
    <source>
        <dbReference type="ARBA" id="ARBA00022574"/>
    </source>
</evidence>
<feature type="compositionally biased region" description="Polar residues" evidence="6">
    <location>
        <begin position="247"/>
        <end position="265"/>
    </location>
</feature>
<accession>A0A1R1PL78</accession>
<feature type="compositionally biased region" description="Low complexity" evidence="6">
    <location>
        <begin position="197"/>
        <end position="239"/>
    </location>
</feature>
<comment type="similarity">
    <text evidence="1">Belongs to the WD repeat WDR55 family.</text>
</comment>
<reference evidence="8" key="1">
    <citation type="submission" date="2017-01" db="EMBL/GenBank/DDBJ databases">
        <authorList>
            <person name="Wang Y."/>
            <person name="White M."/>
            <person name="Kvist S."/>
            <person name="Moncalvo J.-M."/>
        </authorList>
    </citation>
    <scope>NUCLEOTIDE SEQUENCE [LARGE SCALE GENOMIC DNA]</scope>
    <source>
        <strain evidence="8">COL-18-3</strain>
    </source>
</reference>
<gene>
    <name evidence="7" type="ORF">AX774_g4838</name>
</gene>
<evidence type="ECO:0000256" key="1">
    <source>
        <dbReference type="ARBA" id="ARBA00007625"/>
    </source>
</evidence>
<protein>
    <recommendedName>
        <fullName evidence="4">WD repeat-containing protein JIP5</fullName>
    </recommendedName>
    <alternativeName>
        <fullName evidence="5">WD repeat-containing protein jip5</fullName>
    </alternativeName>
</protein>
<dbReference type="EMBL" id="LSSK01000844">
    <property type="protein sequence ID" value="OMH81689.1"/>
    <property type="molecule type" value="Genomic_DNA"/>
</dbReference>
<evidence type="ECO:0000313" key="8">
    <source>
        <dbReference type="Proteomes" id="UP000188320"/>
    </source>
</evidence>
<dbReference type="Proteomes" id="UP000188320">
    <property type="component" value="Unassembled WGS sequence"/>
</dbReference>
<feature type="compositionally biased region" description="Low complexity" evidence="6">
    <location>
        <begin position="167"/>
        <end position="187"/>
    </location>
</feature>
<dbReference type="SUPFAM" id="SSF50978">
    <property type="entry name" value="WD40 repeat-like"/>
    <property type="match status" value="1"/>
</dbReference>
<evidence type="ECO:0000256" key="6">
    <source>
        <dbReference type="SAM" id="MobiDB-lite"/>
    </source>
</evidence>
<organism evidence="7 8">
    <name type="scientific">Zancudomyces culisetae</name>
    <name type="common">Gut fungus</name>
    <name type="synonym">Smittium culisetae</name>
    <dbReference type="NCBI Taxonomy" id="1213189"/>
    <lineage>
        <taxon>Eukaryota</taxon>
        <taxon>Fungi</taxon>
        <taxon>Fungi incertae sedis</taxon>
        <taxon>Zoopagomycota</taxon>
        <taxon>Kickxellomycotina</taxon>
        <taxon>Harpellomycetes</taxon>
        <taxon>Harpellales</taxon>
        <taxon>Legeriomycetaceae</taxon>
        <taxon>Zancudomyces</taxon>
    </lineage>
</organism>
<evidence type="ECO:0000256" key="3">
    <source>
        <dbReference type="ARBA" id="ARBA00022737"/>
    </source>
</evidence>
<dbReference type="Gene3D" id="2.130.10.10">
    <property type="entry name" value="YVTN repeat-like/Quinoprotein amine dehydrogenase"/>
    <property type="match status" value="1"/>
</dbReference>
<dbReference type="OrthoDB" id="2288928at2759"/>